<gene>
    <name evidence="2" type="ORF">PUMCH_004178</name>
</gene>
<feature type="region of interest" description="Disordered" evidence="1">
    <location>
        <begin position="278"/>
        <end position="300"/>
    </location>
</feature>
<sequence>MSYKTLSRLPPHIRHLFKEYKKASERLTDIRGTAKNFIQKSAPLYQTFTRRKLVSNEHNGEPIFNPKDFTRVEADILKNIFDNPLNLEAEADEFLNKRIELLYGNPTSEDHQTTLISTRGDDRKAMSAYHSRIASNFASYYSPLEAPFSFSKSLIWYRRLLANTPIIFFFKQKQHLFSEASLIQYNFAEHTLRENVRQLKKKYFQDDSLDKRVRNYYISDLVTTDVLSLAINSENLKTLPEECYGSRDFWKLLESSDELIEYIRRQRISLFDRELSFEPPEESKNSSAGKTNKTIGEGPNSKKDIEYNDYFILTIEEAVIRDDHSPLLDVIANMNDIELCAVRINHTKAATEEVIHADKNKPKSSYERLLGSAADGGIDRMPLEQLYKRLGEWGFTTVKANNGRSAWYLFKDSKIEAEIRHQ</sequence>
<keyword evidence="3" id="KW-1185">Reference proteome</keyword>
<dbReference type="RefSeq" id="XP_062879195.1">
    <property type="nucleotide sequence ID" value="XM_063023125.1"/>
</dbReference>
<dbReference type="EMBL" id="CP138898">
    <property type="protein sequence ID" value="WPK26816.1"/>
    <property type="molecule type" value="Genomic_DNA"/>
</dbReference>
<feature type="compositionally biased region" description="Polar residues" evidence="1">
    <location>
        <begin position="285"/>
        <end position="294"/>
    </location>
</feature>
<protein>
    <submittedName>
        <fullName evidence="2">Uncharacterized protein</fullName>
    </submittedName>
</protein>
<dbReference type="GeneID" id="88175239"/>
<reference evidence="2 3" key="1">
    <citation type="submission" date="2023-10" db="EMBL/GenBank/DDBJ databases">
        <title>Draft Genome Sequence of Candida saopaulonensis from a very Premature Infant with Sepsis.</title>
        <authorList>
            <person name="Ning Y."/>
            <person name="Dai R."/>
            <person name="Xiao M."/>
            <person name="Xu Y."/>
            <person name="Yan Q."/>
            <person name="Zhang L."/>
        </authorList>
    </citation>
    <scope>NUCLEOTIDE SEQUENCE [LARGE SCALE GENOMIC DNA]</scope>
    <source>
        <strain evidence="2 3">19XY460</strain>
    </source>
</reference>
<proteinExistence type="predicted"/>
<dbReference type="KEGG" id="asau:88175239"/>
<evidence type="ECO:0000313" key="3">
    <source>
        <dbReference type="Proteomes" id="UP001338582"/>
    </source>
</evidence>
<dbReference type="Proteomes" id="UP001338582">
    <property type="component" value="Chromosome 5"/>
</dbReference>
<evidence type="ECO:0000256" key="1">
    <source>
        <dbReference type="SAM" id="MobiDB-lite"/>
    </source>
</evidence>
<accession>A0AAX4HEA1</accession>
<name>A0AAX4HEA1_9ASCO</name>
<organism evidence="2 3">
    <name type="scientific">Australozyma saopauloensis</name>
    <dbReference type="NCBI Taxonomy" id="291208"/>
    <lineage>
        <taxon>Eukaryota</taxon>
        <taxon>Fungi</taxon>
        <taxon>Dikarya</taxon>
        <taxon>Ascomycota</taxon>
        <taxon>Saccharomycotina</taxon>
        <taxon>Pichiomycetes</taxon>
        <taxon>Metschnikowiaceae</taxon>
        <taxon>Australozyma</taxon>
    </lineage>
</organism>
<dbReference type="AlphaFoldDB" id="A0AAX4HEA1"/>
<evidence type="ECO:0000313" key="2">
    <source>
        <dbReference type="EMBL" id="WPK26816.1"/>
    </source>
</evidence>